<proteinExistence type="predicted"/>
<dbReference type="EMBL" id="ML014345">
    <property type="protein sequence ID" value="RKO98909.1"/>
    <property type="molecule type" value="Genomic_DNA"/>
</dbReference>
<keyword evidence="3" id="KW-1185">Reference proteome</keyword>
<accession>A0A4P9WZC3</accession>
<dbReference type="AlphaFoldDB" id="A0A4P9WZC3"/>
<sequence length="190" mass="20647">MQMIPIMFLAGFTVTLVIAILCAALWTVQSHQSISDVNMFTPGSSLRAQVLQARGHVAMLCHIINLEVRMIAEGKPWVDVAPAIVLMSQAHGRYAPERDPAAGQPRPLGIVTTADVFAARVPHAGRNLTTRTVINLLDVAISTDNSEQCIHFITIDIRVHHGLLSQLELVACDLGTFKAMAAQQCAPIRH</sequence>
<keyword evidence="1" id="KW-0732">Signal</keyword>
<organism evidence="2 3">
    <name type="scientific">Caulochytrium protostelioides</name>
    <dbReference type="NCBI Taxonomy" id="1555241"/>
    <lineage>
        <taxon>Eukaryota</taxon>
        <taxon>Fungi</taxon>
        <taxon>Fungi incertae sedis</taxon>
        <taxon>Chytridiomycota</taxon>
        <taxon>Chytridiomycota incertae sedis</taxon>
        <taxon>Chytridiomycetes</taxon>
        <taxon>Caulochytriales</taxon>
        <taxon>Caulochytriaceae</taxon>
        <taxon>Caulochytrium</taxon>
    </lineage>
</organism>
<name>A0A4P9WZC3_9FUNG</name>
<evidence type="ECO:0000313" key="3">
    <source>
        <dbReference type="Proteomes" id="UP000274922"/>
    </source>
</evidence>
<dbReference type="Proteomes" id="UP000274922">
    <property type="component" value="Unassembled WGS sequence"/>
</dbReference>
<protein>
    <submittedName>
        <fullName evidence="2">Uncharacterized protein</fullName>
    </submittedName>
</protein>
<reference evidence="3" key="1">
    <citation type="journal article" date="2018" name="Nat. Microbiol.">
        <title>Leveraging single-cell genomics to expand the fungal tree of life.</title>
        <authorList>
            <person name="Ahrendt S.R."/>
            <person name="Quandt C.A."/>
            <person name="Ciobanu D."/>
            <person name="Clum A."/>
            <person name="Salamov A."/>
            <person name="Andreopoulos B."/>
            <person name="Cheng J.F."/>
            <person name="Woyke T."/>
            <person name="Pelin A."/>
            <person name="Henrissat B."/>
            <person name="Reynolds N.K."/>
            <person name="Benny G.L."/>
            <person name="Smith M.E."/>
            <person name="James T.Y."/>
            <person name="Grigoriev I.V."/>
        </authorList>
    </citation>
    <scope>NUCLEOTIDE SEQUENCE [LARGE SCALE GENOMIC DNA]</scope>
    <source>
        <strain evidence="3">ATCC 52028</strain>
    </source>
</reference>
<evidence type="ECO:0000256" key="1">
    <source>
        <dbReference type="SAM" id="SignalP"/>
    </source>
</evidence>
<gene>
    <name evidence="2" type="ORF">CXG81DRAFT_28303</name>
</gene>
<evidence type="ECO:0000313" key="2">
    <source>
        <dbReference type="EMBL" id="RKO98909.1"/>
    </source>
</evidence>
<feature type="signal peptide" evidence="1">
    <location>
        <begin position="1"/>
        <end position="30"/>
    </location>
</feature>
<feature type="chain" id="PRO_5020197278" evidence="1">
    <location>
        <begin position="31"/>
        <end position="190"/>
    </location>
</feature>